<organism evidence="1 2">
    <name type="scientific">Zestosphaera tikiterensis</name>
    <dbReference type="NCBI Taxonomy" id="1973259"/>
    <lineage>
        <taxon>Archaea</taxon>
        <taxon>Thermoproteota</taxon>
        <taxon>Thermoprotei</taxon>
        <taxon>Desulfurococcales</taxon>
        <taxon>Desulfurococcaceae</taxon>
        <taxon>Zestosphaera</taxon>
    </lineage>
</organism>
<dbReference type="Proteomes" id="UP000244093">
    <property type="component" value="Unassembled WGS sequence"/>
</dbReference>
<dbReference type="EMBL" id="NBVN01000002">
    <property type="protein sequence ID" value="PUA33341.1"/>
    <property type="molecule type" value="Genomic_DNA"/>
</dbReference>
<dbReference type="AlphaFoldDB" id="A0A2R7Y734"/>
<reference evidence="1 2" key="1">
    <citation type="journal article" date="2018" name="Syst. Appl. Microbiol.">
        <title>A new symbiotic nanoarchaeote (Candidatus Nanoclepta minutus) and its host (Zestosphaera tikiterensis gen. nov., sp. nov.) from a New Zealand hot spring.</title>
        <authorList>
            <person name="St John E."/>
            <person name="Liu Y."/>
            <person name="Podar M."/>
            <person name="Stott M.B."/>
            <person name="Meneghin J."/>
            <person name="Chen Z."/>
            <person name="Lagutin K."/>
            <person name="Mitchell K."/>
            <person name="Reysenbach A.L."/>
        </authorList>
    </citation>
    <scope>NUCLEOTIDE SEQUENCE [LARGE SCALE GENOMIC DNA]</scope>
    <source>
        <strain evidence="1">NZ3</strain>
    </source>
</reference>
<proteinExistence type="predicted"/>
<protein>
    <submittedName>
        <fullName evidence="1">Uncharacterized protein</fullName>
    </submittedName>
</protein>
<evidence type="ECO:0000313" key="2">
    <source>
        <dbReference type="Proteomes" id="UP000244093"/>
    </source>
</evidence>
<name>A0A2R7Y734_9CREN</name>
<comment type="caution">
    <text evidence="1">The sequence shown here is derived from an EMBL/GenBank/DDBJ whole genome shotgun (WGS) entry which is preliminary data.</text>
</comment>
<sequence length="389" mass="43861">MSLPPIDLSLFDKKVRGKIRLAVSMGQLLHFIYLAVKNFPDRVAKYSSFLQLINDKEFAAEVLRKESRFGGRGGSPLKYLGLVNAIAQRGYSRLLELADIVWDLTVYHSRIDPKTLFNNIVGLASEKHYSLLDEMRIHGKATYKRSPFIMNIRHYNYITVEVEYGGRSEALAKTLIYIGSLADTNESLGLFARFSVRSIDAEHVVRKQEEGCAHRLIKTFRLYPTVLRMQRLSYKRVYPVQNQRSEVLNMLSELFIDDKKFASLINMDVPANILAMAPSISLGGGLCFATAFRGELLDFLGIEKEAKIKVADTVIKAIPSYYSVLDCQKSPGDYVFMVFHPFTAPKVGLVVATYSTNVLGSLKPKRRNVSSLDNLFPKVEEVAKLPSET</sequence>
<evidence type="ECO:0000313" key="1">
    <source>
        <dbReference type="EMBL" id="PUA33341.1"/>
    </source>
</evidence>
<accession>A0A2R7Y734</accession>
<gene>
    <name evidence="1" type="ORF">B7O98_02635</name>
</gene>